<dbReference type="PANTHER" id="PTHR35617:SF3">
    <property type="entry name" value="CORE-BINDING (CB) DOMAIN-CONTAINING PROTEIN"/>
    <property type="match status" value="1"/>
</dbReference>
<organism evidence="7 8">
    <name type="scientific">Strongylocentrotus purpuratus</name>
    <name type="common">Purple sea urchin</name>
    <dbReference type="NCBI Taxonomy" id="7668"/>
    <lineage>
        <taxon>Eukaryota</taxon>
        <taxon>Metazoa</taxon>
        <taxon>Echinodermata</taxon>
        <taxon>Eleutherozoa</taxon>
        <taxon>Echinozoa</taxon>
        <taxon>Echinoidea</taxon>
        <taxon>Euechinoidea</taxon>
        <taxon>Echinacea</taxon>
        <taxon>Camarodonta</taxon>
        <taxon>Echinidea</taxon>
        <taxon>Strongylocentrotidae</taxon>
        <taxon>Strongylocentrotus</taxon>
    </lineage>
</organism>
<dbReference type="RefSeq" id="XP_030834672.1">
    <property type="nucleotide sequence ID" value="XM_030978812.1"/>
</dbReference>
<dbReference type="GO" id="GO:0003677">
    <property type="term" value="F:DNA binding"/>
    <property type="evidence" value="ECO:0007669"/>
    <property type="project" value="UniProtKB-KW"/>
</dbReference>
<dbReference type="InParanoid" id="A0A7M7NDD2"/>
<evidence type="ECO:0000256" key="3">
    <source>
        <dbReference type="SAM" id="MobiDB-lite"/>
    </source>
</evidence>
<evidence type="ECO:0000256" key="1">
    <source>
        <dbReference type="ARBA" id="ARBA00023125"/>
    </source>
</evidence>
<name>A0A7M7NDD2_STRPU</name>
<dbReference type="InterPro" id="IPR013762">
    <property type="entry name" value="Integrase-like_cat_sf"/>
</dbReference>
<evidence type="ECO:0000259" key="6">
    <source>
        <dbReference type="PROSITE" id="PS51900"/>
    </source>
</evidence>
<dbReference type="CDD" id="cd09275">
    <property type="entry name" value="RNase_HI_RT_DIRS1"/>
    <property type="match status" value="1"/>
</dbReference>
<keyword evidence="8" id="KW-1185">Reference proteome</keyword>
<evidence type="ECO:0000259" key="5">
    <source>
        <dbReference type="PROSITE" id="PS51898"/>
    </source>
</evidence>
<dbReference type="OrthoDB" id="8954815at2759"/>
<dbReference type="GO" id="GO:0015074">
    <property type="term" value="P:DNA integration"/>
    <property type="evidence" value="ECO:0007669"/>
    <property type="project" value="InterPro"/>
</dbReference>
<feature type="domain" description="Reverse transcriptase" evidence="4">
    <location>
        <begin position="179"/>
        <end position="361"/>
    </location>
</feature>
<dbReference type="Gene3D" id="1.10.150.130">
    <property type="match status" value="1"/>
</dbReference>
<evidence type="ECO:0000313" key="7">
    <source>
        <dbReference type="EnsemblMetazoa" id="XP_030834672"/>
    </source>
</evidence>
<evidence type="ECO:0008006" key="9">
    <source>
        <dbReference type="Google" id="ProtNLM"/>
    </source>
</evidence>
<sequence length="1004" mass="111402">MLVELLASADDLHITVEDRSILVQVMREVSGILFSQLAVASHSIEKHRREAVLTSLGIRPRQIPGLLPQIPVASPHLCGDSFTTLLQAEIDGEKQARDLSVAFRDVQKPVPSSRPRRKSSKSSGSSRKNVGQSKGRPQDWYPVEEEYQDRGRPSSRDSSYRDSSFRGASSRGSTSREKGAIEEVDDHPCLCLSPVFVIPKRSGSLRMILNMKRINLHLGKVHFRMDHLATILPSLNPADVAVSLDLRDAYFHIPIHPLSRDLLGFAFLGKFYRYRVLPFGLRPAPRIFTRVVASVMAFLRRRGLRLFAYLDDWLLVANSEALLLDHVQILISTTQDLGFLINLEKSEFVPTRTPSYLGAQLDIRHQLACPSFHRVETIVRTARSLRCARRVKAERWLQWLGYLSSLVDVLPDCRLLMRPFQFFLLEFYQPGVSSLLTWIPLSSRIKGLLGPWLRRSFLLQGKRFRVPLPSVTVTTDASLLGWGGHCQGSMISGDWSHLDFLPHFNVLELMGVFAPLRHFRARLVGRSVLILTDNVSVMAYINRQGGTHSVALNELASQLWAWCKGARVFPIASHIPGEENIIADFLSRGKCLPSEWTLSPTVFRQLVRVFGVLDIDLFATLLNHRGDSVVVAMSSGSGVATSVRYSTPAAGYPPSDRLAVIGERARSSGFSERAAQFLVQSRRESTRTVYNSRLDAFHTWCEEVGVAPREASLPSIADFLISLFDKGRALSMIRGYRSAIAAVHSGFADGTSVSSAPQLAALLKSFSLKRPFFRPLTPALSLPKVLEALARPPFEPLCSATLLHTTIKTVFLMAIASGQRRSSLHALSVAPGHIRWEGRGVRLIPKASFIAKNQSDTSGSVEVVLHPLSDLSSVSGDKLWCPVRALKWYLHKTKPFSKLDQLFLVSREPHSAASRDTISRWLVLAIKAAGPEALTPGRTPRAHDTRSVSTSWALFNGVSVRDICKAAFWKSPSSFTAFYLKDVPAGERAFAVASLKAASSSISH</sequence>
<dbReference type="KEGG" id="spu:115921380"/>
<dbReference type="InterPro" id="IPR000477">
    <property type="entry name" value="RT_dom"/>
</dbReference>
<dbReference type="OMA" id="GHIRWER"/>
<dbReference type="Gene3D" id="1.10.443.10">
    <property type="entry name" value="Intergrase catalytic core"/>
    <property type="match status" value="1"/>
</dbReference>
<dbReference type="PROSITE" id="PS51900">
    <property type="entry name" value="CB"/>
    <property type="match status" value="1"/>
</dbReference>
<dbReference type="PROSITE" id="PS51898">
    <property type="entry name" value="TYR_RECOMBINASE"/>
    <property type="match status" value="1"/>
</dbReference>
<dbReference type="InterPro" id="IPR043502">
    <property type="entry name" value="DNA/RNA_pol_sf"/>
</dbReference>
<evidence type="ECO:0000259" key="4">
    <source>
        <dbReference type="PROSITE" id="PS50878"/>
    </source>
</evidence>
<dbReference type="Gene3D" id="3.30.70.270">
    <property type="match status" value="1"/>
</dbReference>
<dbReference type="Gene3D" id="3.10.10.10">
    <property type="entry name" value="HIV Type 1 Reverse Transcriptase, subunit A, domain 1"/>
    <property type="match status" value="1"/>
</dbReference>
<dbReference type="InterPro" id="IPR010998">
    <property type="entry name" value="Integrase_recombinase_N"/>
</dbReference>
<evidence type="ECO:0000313" key="8">
    <source>
        <dbReference type="Proteomes" id="UP000007110"/>
    </source>
</evidence>
<dbReference type="InterPro" id="IPR044068">
    <property type="entry name" value="CB"/>
</dbReference>
<protein>
    <recommendedName>
        <fullName evidence="9">Reverse transcriptase domain-containing protein</fullName>
    </recommendedName>
</protein>
<reference evidence="7" key="2">
    <citation type="submission" date="2021-01" db="UniProtKB">
        <authorList>
            <consortium name="EnsemblMetazoa"/>
        </authorList>
    </citation>
    <scope>IDENTIFICATION</scope>
</reference>
<proteinExistence type="predicted"/>
<evidence type="ECO:0000256" key="2">
    <source>
        <dbReference type="ARBA" id="ARBA00023172"/>
    </source>
</evidence>
<dbReference type="SUPFAM" id="SSF56672">
    <property type="entry name" value="DNA/RNA polymerases"/>
    <property type="match status" value="1"/>
</dbReference>
<dbReference type="SUPFAM" id="SSF47823">
    <property type="entry name" value="lambda integrase-like, N-terminal domain"/>
    <property type="match status" value="1"/>
</dbReference>
<dbReference type="EnsemblMetazoa" id="XM_030978812">
    <property type="protein sequence ID" value="XP_030834672"/>
    <property type="gene ID" value="LOC115921380"/>
</dbReference>
<reference evidence="8" key="1">
    <citation type="submission" date="2015-02" db="EMBL/GenBank/DDBJ databases">
        <title>Genome sequencing for Strongylocentrotus purpuratus.</title>
        <authorList>
            <person name="Murali S."/>
            <person name="Liu Y."/>
            <person name="Vee V."/>
            <person name="English A."/>
            <person name="Wang M."/>
            <person name="Skinner E."/>
            <person name="Han Y."/>
            <person name="Muzny D.M."/>
            <person name="Worley K.C."/>
            <person name="Gibbs R.A."/>
        </authorList>
    </citation>
    <scope>NUCLEOTIDE SEQUENCE</scope>
</reference>
<dbReference type="GO" id="GO:0006310">
    <property type="term" value="P:DNA recombination"/>
    <property type="evidence" value="ECO:0007669"/>
    <property type="project" value="UniProtKB-KW"/>
</dbReference>
<keyword evidence="1" id="KW-0238">DNA-binding</keyword>
<keyword evidence="2" id="KW-0233">DNA recombination</keyword>
<dbReference type="Proteomes" id="UP000007110">
    <property type="component" value="Unassembled WGS sequence"/>
</dbReference>
<dbReference type="InterPro" id="IPR002104">
    <property type="entry name" value="Integrase_catalytic"/>
</dbReference>
<feature type="domain" description="Core-binding (CB)" evidence="6">
    <location>
        <begin position="668"/>
        <end position="748"/>
    </location>
</feature>
<dbReference type="SUPFAM" id="SSF56349">
    <property type="entry name" value="DNA breaking-rejoining enzymes"/>
    <property type="match status" value="1"/>
</dbReference>
<feature type="compositionally biased region" description="Basic and acidic residues" evidence="3">
    <location>
        <begin position="148"/>
        <end position="164"/>
    </location>
</feature>
<dbReference type="InterPro" id="IPR043128">
    <property type="entry name" value="Rev_trsase/Diguanyl_cyclase"/>
</dbReference>
<dbReference type="Pfam" id="PF00078">
    <property type="entry name" value="RVT_1"/>
    <property type="match status" value="1"/>
</dbReference>
<feature type="domain" description="Tyr recombinase" evidence="5">
    <location>
        <begin position="771"/>
        <end position="994"/>
    </location>
</feature>
<dbReference type="PROSITE" id="PS50878">
    <property type="entry name" value="RT_POL"/>
    <property type="match status" value="1"/>
</dbReference>
<feature type="region of interest" description="Disordered" evidence="3">
    <location>
        <begin position="102"/>
        <end position="180"/>
    </location>
</feature>
<dbReference type="CDD" id="cd03714">
    <property type="entry name" value="RT_DIRS1"/>
    <property type="match status" value="1"/>
</dbReference>
<dbReference type="GeneID" id="115921380"/>
<dbReference type="AlphaFoldDB" id="A0A7M7NDD2"/>
<accession>A0A7M7NDD2</accession>
<dbReference type="PANTHER" id="PTHR35617">
    <property type="entry name" value="PHAGE_INTEGRASE DOMAIN-CONTAINING PROTEIN"/>
    <property type="match status" value="1"/>
</dbReference>
<dbReference type="InterPro" id="IPR011010">
    <property type="entry name" value="DNA_brk_join_enz"/>
</dbReference>